<dbReference type="EMBL" id="CAJVQC010106158">
    <property type="protein sequence ID" value="CAG8833321.1"/>
    <property type="molecule type" value="Genomic_DNA"/>
</dbReference>
<comment type="caution">
    <text evidence="1">The sequence shown here is derived from an EMBL/GenBank/DDBJ whole genome shotgun (WGS) entry which is preliminary data.</text>
</comment>
<keyword evidence="2" id="KW-1185">Reference proteome</keyword>
<feature type="non-terminal residue" evidence="1">
    <location>
        <position position="1"/>
    </location>
</feature>
<protein>
    <submittedName>
        <fullName evidence="1">15631_t:CDS:1</fullName>
    </submittedName>
</protein>
<evidence type="ECO:0000313" key="2">
    <source>
        <dbReference type="Proteomes" id="UP000789920"/>
    </source>
</evidence>
<feature type="non-terminal residue" evidence="1">
    <location>
        <position position="76"/>
    </location>
</feature>
<name>A0ACA9SBZ0_9GLOM</name>
<reference evidence="1" key="1">
    <citation type="submission" date="2021-06" db="EMBL/GenBank/DDBJ databases">
        <authorList>
            <person name="Kallberg Y."/>
            <person name="Tangrot J."/>
            <person name="Rosling A."/>
        </authorList>
    </citation>
    <scope>NUCLEOTIDE SEQUENCE</scope>
    <source>
        <strain evidence="1">MA461A</strain>
    </source>
</reference>
<evidence type="ECO:0000313" key="1">
    <source>
        <dbReference type="EMBL" id="CAG8833321.1"/>
    </source>
</evidence>
<dbReference type="Proteomes" id="UP000789920">
    <property type="component" value="Unassembled WGS sequence"/>
</dbReference>
<organism evidence="1 2">
    <name type="scientific">Racocetra persica</name>
    <dbReference type="NCBI Taxonomy" id="160502"/>
    <lineage>
        <taxon>Eukaryota</taxon>
        <taxon>Fungi</taxon>
        <taxon>Fungi incertae sedis</taxon>
        <taxon>Mucoromycota</taxon>
        <taxon>Glomeromycotina</taxon>
        <taxon>Glomeromycetes</taxon>
        <taxon>Diversisporales</taxon>
        <taxon>Gigasporaceae</taxon>
        <taxon>Racocetra</taxon>
    </lineage>
</organism>
<proteinExistence type="predicted"/>
<sequence length="76" mass="8846">SFNKLSDLPIPLQRILPPSYEYQIENYSELEPIITVENVTIGQLIVDLFVNINTQESALEWFNVFQEISKTTMRLT</sequence>
<gene>
    <name evidence="1" type="ORF">RPERSI_LOCUS28786</name>
</gene>
<accession>A0ACA9SBZ0</accession>